<organism evidence="2 3">
    <name type="scientific">Salvia divinorum</name>
    <name type="common">Maria pastora</name>
    <name type="synonym">Diviner's sage</name>
    <dbReference type="NCBI Taxonomy" id="28513"/>
    <lineage>
        <taxon>Eukaryota</taxon>
        <taxon>Viridiplantae</taxon>
        <taxon>Streptophyta</taxon>
        <taxon>Embryophyta</taxon>
        <taxon>Tracheophyta</taxon>
        <taxon>Spermatophyta</taxon>
        <taxon>Magnoliopsida</taxon>
        <taxon>eudicotyledons</taxon>
        <taxon>Gunneridae</taxon>
        <taxon>Pentapetalae</taxon>
        <taxon>asterids</taxon>
        <taxon>lamiids</taxon>
        <taxon>Lamiales</taxon>
        <taxon>Lamiaceae</taxon>
        <taxon>Nepetoideae</taxon>
        <taxon>Mentheae</taxon>
        <taxon>Salviinae</taxon>
        <taxon>Salvia</taxon>
        <taxon>Salvia subgen. Calosphace</taxon>
    </lineage>
</organism>
<keyword evidence="3" id="KW-1185">Reference proteome</keyword>
<evidence type="ECO:0000313" key="3">
    <source>
        <dbReference type="Proteomes" id="UP001567538"/>
    </source>
</evidence>
<accession>A0ABD1GD33</accession>
<evidence type="ECO:0000313" key="2">
    <source>
        <dbReference type="EMBL" id="KAL1540948.1"/>
    </source>
</evidence>
<sequence length="251" mass="29438">MGVLSKLKRQEKQDSQIKNVFLKIVRPGGQVELFRDSILAEEIMRRYPRYCITRPDFFDYPWIVVRPDSVLMPGEVFFLVPHYTVDKVMRDNMHRFQQSSDSPLHPPAEPTPHVRRAGALVGLLHNHKRSTTDHHSRSDHNDRSSNQQHQDRNHRRRTAYDHNHNNNITSDQDSDRGSLYKEMFYESWEEMRRRLEDSPLESRRPNHELVVAQRALPCLRKAGSGKRKVHLKVSFSSPIIIPDSQRGTPVH</sequence>
<comment type="caution">
    <text evidence="2">The sequence shown here is derived from an EMBL/GenBank/DDBJ whole genome shotgun (WGS) entry which is preliminary data.</text>
</comment>
<dbReference type="Proteomes" id="UP001567538">
    <property type="component" value="Unassembled WGS sequence"/>
</dbReference>
<dbReference type="EMBL" id="JBEAFC010000009">
    <property type="protein sequence ID" value="KAL1540948.1"/>
    <property type="molecule type" value="Genomic_DNA"/>
</dbReference>
<feature type="compositionally biased region" description="Basic and acidic residues" evidence="1">
    <location>
        <begin position="130"/>
        <end position="143"/>
    </location>
</feature>
<dbReference type="AlphaFoldDB" id="A0ABD1GD33"/>
<protein>
    <submittedName>
        <fullName evidence="2">Uncharacterized protein</fullName>
    </submittedName>
</protein>
<dbReference type="PANTHER" id="PTHR33052">
    <property type="entry name" value="DUF4228 DOMAIN PROTEIN-RELATED"/>
    <property type="match status" value="1"/>
</dbReference>
<evidence type="ECO:0000256" key="1">
    <source>
        <dbReference type="SAM" id="MobiDB-lite"/>
    </source>
</evidence>
<dbReference type="Pfam" id="PF14009">
    <property type="entry name" value="PADRE"/>
    <property type="match status" value="1"/>
</dbReference>
<feature type="region of interest" description="Disordered" evidence="1">
    <location>
        <begin position="129"/>
        <end position="175"/>
    </location>
</feature>
<proteinExistence type="predicted"/>
<name>A0ABD1GD33_SALDI</name>
<dbReference type="InterPro" id="IPR025322">
    <property type="entry name" value="PADRE_dom"/>
</dbReference>
<gene>
    <name evidence="2" type="ORF">AAHA92_25228</name>
</gene>
<reference evidence="2 3" key="1">
    <citation type="submission" date="2024-06" db="EMBL/GenBank/DDBJ databases">
        <title>A chromosome level genome sequence of Diviner's sage (Salvia divinorum).</title>
        <authorList>
            <person name="Ford S.A."/>
            <person name="Ro D.-K."/>
            <person name="Ness R.W."/>
            <person name="Phillips M.A."/>
        </authorList>
    </citation>
    <scope>NUCLEOTIDE SEQUENCE [LARGE SCALE GENOMIC DNA]</scope>
    <source>
        <strain evidence="2">SAF-2024a</strain>
        <tissue evidence="2">Leaf</tissue>
    </source>
</reference>